<evidence type="ECO:0000313" key="8">
    <source>
        <dbReference type="EMBL" id="NNJ27283.1"/>
    </source>
</evidence>
<dbReference type="EMBL" id="WTPX01000136">
    <property type="protein sequence ID" value="NNJ27283.1"/>
    <property type="molecule type" value="Genomic_DNA"/>
</dbReference>
<keyword evidence="9" id="KW-1185">Reference proteome</keyword>
<keyword evidence="4 7" id="KW-0812">Transmembrane</keyword>
<proteinExistence type="inferred from homology"/>
<evidence type="ECO:0000256" key="7">
    <source>
        <dbReference type="RuleBase" id="RU003879"/>
    </source>
</evidence>
<dbReference type="InterPro" id="IPR003400">
    <property type="entry name" value="ExbD"/>
</dbReference>
<gene>
    <name evidence="8" type="ORF">LzC2_33850</name>
</gene>
<dbReference type="Pfam" id="PF02472">
    <property type="entry name" value="ExbD"/>
    <property type="match status" value="1"/>
</dbReference>
<keyword evidence="3" id="KW-1003">Cell membrane</keyword>
<comment type="subcellular location">
    <subcellularLocation>
        <location evidence="1">Cell membrane</location>
        <topology evidence="1">Single-pass membrane protein</topology>
    </subcellularLocation>
    <subcellularLocation>
        <location evidence="7">Cell membrane</location>
        <topology evidence="7">Single-pass type II membrane protein</topology>
    </subcellularLocation>
</comment>
<evidence type="ECO:0000313" key="9">
    <source>
        <dbReference type="Proteomes" id="UP000609651"/>
    </source>
</evidence>
<evidence type="ECO:0000256" key="2">
    <source>
        <dbReference type="ARBA" id="ARBA00005811"/>
    </source>
</evidence>
<evidence type="ECO:0000256" key="4">
    <source>
        <dbReference type="ARBA" id="ARBA00022692"/>
    </source>
</evidence>
<evidence type="ECO:0008006" key="10">
    <source>
        <dbReference type="Google" id="ProtNLM"/>
    </source>
</evidence>
<evidence type="ECO:0000256" key="5">
    <source>
        <dbReference type="ARBA" id="ARBA00022989"/>
    </source>
</evidence>
<dbReference type="PANTHER" id="PTHR30558:SF3">
    <property type="entry name" value="BIOPOLYMER TRANSPORT PROTEIN EXBD-RELATED"/>
    <property type="match status" value="1"/>
</dbReference>
<keyword evidence="5" id="KW-1133">Transmembrane helix</keyword>
<keyword evidence="7" id="KW-0653">Protein transport</keyword>
<comment type="similarity">
    <text evidence="2 7">Belongs to the ExbD/TolR family.</text>
</comment>
<evidence type="ECO:0000256" key="1">
    <source>
        <dbReference type="ARBA" id="ARBA00004162"/>
    </source>
</evidence>
<name>A0ABX1VGN3_9PLAN</name>
<dbReference type="PANTHER" id="PTHR30558">
    <property type="entry name" value="EXBD MEMBRANE COMPONENT OF PMF-DRIVEN MACROMOLECULE IMPORT SYSTEM"/>
    <property type="match status" value="1"/>
</dbReference>
<keyword evidence="7" id="KW-0813">Transport</keyword>
<evidence type="ECO:0000256" key="3">
    <source>
        <dbReference type="ARBA" id="ARBA00022475"/>
    </source>
</evidence>
<sequence length="164" mass="17869">MKFRGGSKVEKIAPQMAPMIDVVFQLLIFFMLTLKIVSPEGEFGINMPLSGSTSTDDQPLIPEMEVRVIASPNGELGMLQLNGRNLGNDEQAFLDLTAAVRQIAGDPTEDTASDDLSVKIDPDYDLNYRWFIKTVGAVSGDKLPDGTTVPLVGNIKFAQARQPQ</sequence>
<dbReference type="Proteomes" id="UP000609651">
    <property type="component" value="Unassembled WGS sequence"/>
</dbReference>
<accession>A0ABX1VGN3</accession>
<organism evidence="8 9">
    <name type="scientific">Alienimonas chondri</name>
    <dbReference type="NCBI Taxonomy" id="2681879"/>
    <lineage>
        <taxon>Bacteria</taxon>
        <taxon>Pseudomonadati</taxon>
        <taxon>Planctomycetota</taxon>
        <taxon>Planctomycetia</taxon>
        <taxon>Planctomycetales</taxon>
        <taxon>Planctomycetaceae</taxon>
        <taxon>Alienimonas</taxon>
    </lineage>
</organism>
<evidence type="ECO:0000256" key="6">
    <source>
        <dbReference type="ARBA" id="ARBA00023136"/>
    </source>
</evidence>
<comment type="caution">
    <text evidence="8">The sequence shown here is derived from an EMBL/GenBank/DDBJ whole genome shotgun (WGS) entry which is preliminary data.</text>
</comment>
<protein>
    <recommendedName>
        <fullName evidence="10">Biopolymer transporter ExbD</fullName>
    </recommendedName>
</protein>
<dbReference type="RefSeq" id="WP_171189168.1">
    <property type="nucleotide sequence ID" value="NZ_WTPX01000136.1"/>
</dbReference>
<reference evidence="8 9" key="1">
    <citation type="journal article" date="2020" name="Syst. Appl. Microbiol.">
        <title>Alienimonas chondri sp. nov., a novel planctomycete isolated from the biofilm of the red alga Chondrus crispus.</title>
        <authorList>
            <person name="Vitorino I."/>
            <person name="Albuquerque L."/>
            <person name="Wiegand S."/>
            <person name="Kallscheuer N."/>
            <person name="da Costa M.S."/>
            <person name="Lobo-da-Cunha A."/>
            <person name="Jogler C."/>
            <person name="Lage O.M."/>
        </authorList>
    </citation>
    <scope>NUCLEOTIDE SEQUENCE [LARGE SCALE GENOMIC DNA]</scope>
    <source>
        <strain evidence="8 9">LzC2</strain>
    </source>
</reference>
<keyword evidence="6" id="KW-0472">Membrane</keyword>